<name>A0A842I244_9RHOB</name>
<gene>
    <name evidence="2" type="ORF">H7F16_00355</name>
</gene>
<comment type="caution">
    <text evidence="2">The sequence shown here is derived from an EMBL/GenBank/DDBJ whole genome shotgun (WGS) entry which is preliminary data.</text>
</comment>
<dbReference type="AlphaFoldDB" id="A0A842I244"/>
<dbReference type="SUPFAM" id="SSF51294">
    <property type="entry name" value="Hedgehog/intein (Hint) domain"/>
    <property type="match status" value="1"/>
</dbReference>
<protein>
    <submittedName>
        <fullName evidence="2">Hint domain-containing protein</fullName>
    </submittedName>
</protein>
<evidence type="ECO:0000313" key="2">
    <source>
        <dbReference type="EMBL" id="MBC2833936.1"/>
    </source>
</evidence>
<dbReference type="RefSeq" id="WP_185795574.1">
    <property type="nucleotide sequence ID" value="NZ_JACLQD010000001.1"/>
</dbReference>
<proteinExistence type="predicted"/>
<evidence type="ECO:0000259" key="1">
    <source>
        <dbReference type="Pfam" id="PF13403"/>
    </source>
</evidence>
<sequence length="209" mass="22749">MTVVPPPSVSLLDLAERIFHETELACFVAGSCIDTVSGEIAVEEITAGTLVLTADHGPQPVRRVLSKTVSGRGALAPVCFDAGVLGNHRPLLVSPNHRMMVWGWRAEILTGEPEVLVPADLLAQGSDRIRSRPMDSVTYYHLLFDRHEIIFSQGAPSESYQPFGQDAEERAPAVMAELRALFPELVPELLRAAPARPCMAPHEAALLRL</sequence>
<reference evidence="2 3" key="1">
    <citation type="journal article" date="2017" name="Int. J. Syst. Evol. Microbiol.">
        <title>Gemmobacter straminiformis sp. nov., isolated from an artificial fountain.</title>
        <authorList>
            <person name="Kang J.Y."/>
            <person name="Kim M.J."/>
            <person name="Chun J."/>
            <person name="Son K.P."/>
            <person name="Jahng K.Y."/>
        </authorList>
    </citation>
    <scope>NUCLEOTIDE SEQUENCE [LARGE SCALE GENOMIC DNA]</scope>
    <source>
        <strain evidence="2 3">CAM-8</strain>
    </source>
</reference>
<feature type="domain" description="Hedgehog/Intein (Hint)" evidence="1">
    <location>
        <begin position="26"/>
        <end position="162"/>
    </location>
</feature>
<dbReference type="Pfam" id="PF13403">
    <property type="entry name" value="Hint_2"/>
    <property type="match status" value="1"/>
</dbReference>
<organism evidence="2 3">
    <name type="scientific">Paragemmobacter straminiformis</name>
    <dbReference type="NCBI Taxonomy" id="2045119"/>
    <lineage>
        <taxon>Bacteria</taxon>
        <taxon>Pseudomonadati</taxon>
        <taxon>Pseudomonadota</taxon>
        <taxon>Alphaproteobacteria</taxon>
        <taxon>Rhodobacterales</taxon>
        <taxon>Paracoccaceae</taxon>
        <taxon>Paragemmobacter</taxon>
    </lineage>
</organism>
<accession>A0A842I244</accession>
<dbReference type="Proteomes" id="UP000555411">
    <property type="component" value="Unassembled WGS sequence"/>
</dbReference>
<keyword evidence="3" id="KW-1185">Reference proteome</keyword>
<dbReference type="InterPro" id="IPR028992">
    <property type="entry name" value="Hedgehog/Intein_dom"/>
</dbReference>
<evidence type="ECO:0000313" key="3">
    <source>
        <dbReference type="Proteomes" id="UP000555411"/>
    </source>
</evidence>
<dbReference type="InterPro" id="IPR036844">
    <property type="entry name" value="Hint_dom_sf"/>
</dbReference>
<dbReference type="Gene3D" id="2.170.16.10">
    <property type="entry name" value="Hedgehog/Intein (Hint) domain"/>
    <property type="match status" value="1"/>
</dbReference>
<dbReference type="EMBL" id="JACLQD010000001">
    <property type="protein sequence ID" value="MBC2833936.1"/>
    <property type="molecule type" value="Genomic_DNA"/>
</dbReference>